<evidence type="ECO:0000256" key="2">
    <source>
        <dbReference type="SAM" id="Phobius"/>
    </source>
</evidence>
<dbReference type="RefSeq" id="WP_369185915.1">
    <property type="nucleotide sequence ID" value="NZ_CP163445.1"/>
</dbReference>
<feature type="region of interest" description="Disordered" evidence="1">
    <location>
        <begin position="176"/>
        <end position="212"/>
    </location>
</feature>
<feature type="transmembrane region" description="Helical" evidence="2">
    <location>
        <begin position="52"/>
        <end position="73"/>
    </location>
</feature>
<name>A0AB39TXY4_9ACTN</name>
<feature type="region of interest" description="Disordered" evidence="1">
    <location>
        <begin position="106"/>
        <end position="131"/>
    </location>
</feature>
<sequence length="212" mass="21262">MPPARRAARFLRTARGGREWAGWVVLAVGAVLSVLGWYGVSGERYAEQQIPYLASSTVPGAALIVAGAVLVALRPGGGRSGGGFSEGDLTDRRVARLYELLVEPADGTADDGAGTADAGGAGGARGATGEAGEEGWLAVPEGAHYHRPQCPLVAGKARAAAVDEEAVRARELTPCPLCEPAAQGPPGTPGASGTPTGPGRPTRPGEPAPPTG</sequence>
<evidence type="ECO:0000313" key="3">
    <source>
        <dbReference type="EMBL" id="XDQ83903.1"/>
    </source>
</evidence>
<keyword evidence="2" id="KW-0812">Transmembrane</keyword>
<dbReference type="AlphaFoldDB" id="A0AB39TXY4"/>
<proteinExistence type="predicted"/>
<organism evidence="3">
    <name type="scientific">Streptomyces sp. Y1</name>
    <dbReference type="NCBI Taxonomy" id="3238634"/>
    <lineage>
        <taxon>Bacteria</taxon>
        <taxon>Bacillati</taxon>
        <taxon>Actinomycetota</taxon>
        <taxon>Actinomycetes</taxon>
        <taxon>Kitasatosporales</taxon>
        <taxon>Streptomycetaceae</taxon>
        <taxon>Streptomyces</taxon>
    </lineage>
</organism>
<gene>
    <name evidence="3" type="ORF">AB2U05_06525</name>
</gene>
<feature type="compositionally biased region" description="Low complexity" evidence="1">
    <location>
        <begin position="106"/>
        <end position="116"/>
    </location>
</feature>
<protein>
    <submittedName>
        <fullName evidence="3">Uncharacterized protein</fullName>
    </submittedName>
</protein>
<keyword evidence="2" id="KW-0472">Membrane</keyword>
<dbReference type="EMBL" id="CP163445">
    <property type="protein sequence ID" value="XDQ83903.1"/>
    <property type="molecule type" value="Genomic_DNA"/>
</dbReference>
<evidence type="ECO:0000256" key="1">
    <source>
        <dbReference type="SAM" id="MobiDB-lite"/>
    </source>
</evidence>
<accession>A0AB39TXY4</accession>
<feature type="transmembrane region" description="Helical" evidence="2">
    <location>
        <begin position="20"/>
        <end position="40"/>
    </location>
</feature>
<keyword evidence="2" id="KW-1133">Transmembrane helix</keyword>
<reference evidence="3" key="1">
    <citation type="submission" date="2024-07" db="EMBL/GenBank/DDBJ databases">
        <authorList>
            <person name="Yu S.T."/>
        </authorList>
    </citation>
    <scope>NUCLEOTIDE SEQUENCE</scope>
    <source>
        <strain evidence="3">Y1</strain>
    </source>
</reference>
<feature type="compositionally biased region" description="Low complexity" evidence="1">
    <location>
        <begin position="180"/>
        <end position="202"/>
    </location>
</feature>
<feature type="compositionally biased region" description="Gly residues" evidence="1">
    <location>
        <begin position="117"/>
        <end position="126"/>
    </location>
</feature>